<sequence length="222" mass="24895">MADLARYRLAKRTQGSSEVPPQQPNTYEYTYVASALDIALALLSTDRAKNAMVELARVFDHNLTEFPRIFQGATDAQVKTRIDAFVEILQQRTPLIVIDGELTDPRIPGYHPRGVWDGNFDVQSQAICLNQSLVDNMVLSNSAGGEFRRYQFLFAHILFHEIGGHLLITYLYNGRPITPPAVVAPNWNSQVQQEHGTQAGESGRFLENILFGGTLEFFNTPQ</sequence>
<dbReference type="VEuPathDB" id="FungiDB:EMCG_03417"/>
<comment type="caution">
    <text evidence="1">The sequence shown here is derived from an EMBL/GenBank/DDBJ whole genome shotgun (WGS) entry which is preliminary data.</text>
</comment>
<proteinExistence type="predicted"/>
<dbReference type="Proteomes" id="UP000034164">
    <property type="component" value="Unassembled WGS sequence"/>
</dbReference>
<organism evidence="1 2">
    <name type="scientific">[Emmonsia] crescens</name>
    <dbReference type="NCBI Taxonomy" id="73230"/>
    <lineage>
        <taxon>Eukaryota</taxon>
        <taxon>Fungi</taxon>
        <taxon>Dikarya</taxon>
        <taxon>Ascomycota</taxon>
        <taxon>Pezizomycotina</taxon>
        <taxon>Eurotiomycetes</taxon>
        <taxon>Eurotiomycetidae</taxon>
        <taxon>Onygenales</taxon>
        <taxon>Ajellomycetaceae</taxon>
        <taxon>Emergomyces</taxon>
    </lineage>
</organism>
<gene>
    <name evidence="1" type="ORF">EMCG_03417</name>
</gene>
<feature type="non-terminal residue" evidence="1">
    <location>
        <position position="222"/>
    </location>
</feature>
<evidence type="ECO:0000313" key="2">
    <source>
        <dbReference type="Proteomes" id="UP000034164"/>
    </source>
</evidence>
<dbReference type="AlphaFoldDB" id="A0A0G2HVK3"/>
<evidence type="ECO:0000313" key="1">
    <source>
        <dbReference type="EMBL" id="KKZ62093.1"/>
    </source>
</evidence>
<protein>
    <submittedName>
        <fullName evidence="1">Uncharacterized protein</fullName>
    </submittedName>
</protein>
<accession>A0A0G2HVK3</accession>
<name>A0A0G2HVK3_9EURO</name>
<dbReference type="OrthoDB" id="5290015at2759"/>
<dbReference type="EMBL" id="LCZI01001189">
    <property type="protein sequence ID" value="KKZ62093.1"/>
    <property type="molecule type" value="Genomic_DNA"/>
</dbReference>
<reference evidence="2" key="1">
    <citation type="journal article" date="2015" name="PLoS Genet.">
        <title>The dynamic genome and transcriptome of the human fungal pathogen Blastomyces and close relative Emmonsia.</title>
        <authorList>
            <person name="Munoz J.F."/>
            <person name="Gauthier G.M."/>
            <person name="Desjardins C.A."/>
            <person name="Gallo J.E."/>
            <person name="Holder J."/>
            <person name="Sullivan T.D."/>
            <person name="Marty A.J."/>
            <person name="Carmen J.C."/>
            <person name="Chen Z."/>
            <person name="Ding L."/>
            <person name="Gujja S."/>
            <person name="Magrini V."/>
            <person name="Misas E."/>
            <person name="Mitreva M."/>
            <person name="Priest M."/>
            <person name="Saif S."/>
            <person name="Whiston E.A."/>
            <person name="Young S."/>
            <person name="Zeng Q."/>
            <person name="Goldman W.E."/>
            <person name="Mardis E.R."/>
            <person name="Taylor J.W."/>
            <person name="McEwen J.G."/>
            <person name="Clay O.K."/>
            <person name="Klein B.S."/>
            <person name="Cuomo C.A."/>
        </authorList>
    </citation>
    <scope>NUCLEOTIDE SEQUENCE [LARGE SCALE GENOMIC DNA]</scope>
    <source>
        <strain evidence="2">UAMH 3008</strain>
    </source>
</reference>